<evidence type="ECO:0000256" key="9">
    <source>
        <dbReference type="ARBA" id="ARBA00023237"/>
    </source>
</evidence>
<gene>
    <name evidence="11" type="ORF">METZ01_LOCUS245927</name>
</gene>
<dbReference type="Gene3D" id="2.40.170.20">
    <property type="entry name" value="TonB-dependent receptor, beta-barrel domain"/>
    <property type="match status" value="1"/>
</dbReference>
<dbReference type="InterPro" id="IPR012910">
    <property type="entry name" value="Plug_dom"/>
</dbReference>
<organism evidence="11">
    <name type="scientific">marine metagenome</name>
    <dbReference type="NCBI Taxonomy" id="408172"/>
    <lineage>
        <taxon>unclassified sequences</taxon>
        <taxon>metagenomes</taxon>
        <taxon>ecological metagenomes</taxon>
    </lineage>
</organism>
<dbReference type="Pfam" id="PF13715">
    <property type="entry name" value="CarbopepD_reg_2"/>
    <property type="match status" value="1"/>
</dbReference>
<evidence type="ECO:0000256" key="2">
    <source>
        <dbReference type="ARBA" id="ARBA00022448"/>
    </source>
</evidence>
<dbReference type="InterPro" id="IPR008969">
    <property type="entry name" value="CarboxyPept-like_regulatory"/>
</dbReference>
<evidence type="ECO:0000256" key="1">
    <source>
        <dbReference type="ARBA" id="ARBA00004571"/>
    </source>
</evidence>
<evidence type="ECO:0000256" key="6">
    <source>
        <dbReference type="ARBA" id="ARBA00023065"/>
    </source>
</evidence>
<feature type="domain" description="TonB-dependent receptor plug" evidence="10">
    <location>
        <begin position="110"/>
        <end position="219"/>
    </location>
</feature>
<reference evidence="11" key="1">
    <citation type="submission" date="2018-05" db="EMBL/GenBank/DDBJ databases">
        <authorList>
            <person name="Lanie J.A."/>
            <person name="Ng W.-L."/>
            <person name="Kazmierczak K.M."/>
            <person name="Andrzejewski T.M."/>
            <person name="Davidsen T.M."/>
            <person name="Wayne K.J."/>
            <person name="Tettelin H."/>
            <person name="Glass J.I."/>
            <person name="Rusch D."/>
            <person name="Podicherti R."/>
            <person name="Tsui H.-C.T."/>
            <person name="Winkler M.E."/>
        </authorList>
    </citation>
    <scope>NUCLEOTIDE SEQUENCE</scope>
</reference>
<dbReference type="GO" id="GO:0006826">
    <property type="term" value="P:iron ion transport"/>
    <property type="evidence" value="ECO:0007669"/>
    <property type="project" value="UniProtKB-KW"/>
</dbReference>
<dbReference type="SUPFAM" id="SSF56935">
    <property type="entry name" value="Porins"/>
    <property type="match status" value="1"/>
</dbReference>
<accession>A0A382I2K5</accession>
<name>A0A382I2K5_9ZZZZ</name>
<evidence type="ECO:0000256" key="7">
    <source>
        <dbReference type="ARBA" id="ARBA00023077"/>
    </source>
</evidence>
<keyword evidence="5" id="KW-0408">Iron</keyword>
<evidence type="ECO:0000259" key="10">
    <source>
        <dbReference type="Pfam" id="PF07715"/>
    </source>
</evidence>
<dbReference type="SUPFAM" id="SSF49464">
    <property type="entry name" value="Carboxypeptidase regulatory domain-like"/>
    <property type="match status" value="1"/>
</dbReference>
<evidence type="ECO:0000313" key="11">
    <source>
        <dbReference type="EMBL" id="SVB93073.1"/>
    </source>
</evidence>
<keyword evidence="3" id="KW-0410">Iron transport</keyword>
<keyword evidence="9" id="KW-0998">Cell outer membrane</keyword>
<feature type="non-terminal residue" evidence="11">
    <location>
        <position position="442"/>
    </location>
</feature>
<dbReference type="PANTHER" id="PTHR32552">
    <property type="entry name" value="FERRICHROME IRON RECEPTOR-RELATED"/>
    <property type="match status" value="1"/>
</dbReference>
<sequence length="442" mass="49833">MKKYLLLVTFPLFVTNLFSEAITVTGKIVDNNNKPLQNVNIYSGTKGTTTDNNGYFELSVNNDDLVNISHIGYKEIVFIADNIPNQITLDSLIISSEKIIVKSGLFPHKLSESTNGINVITQDEIRSGNDEHLQDLMTHIPNLTYASATSRPRYLLIRGIGELSQFASEGPPNYSVGYIIDDVDYSGIGSIGALFDIEQLEVYKGPQTYAFGPNAMAGVVSLQSLNPAPFFNGRAEIGINSDNGKTAGITISNSILKNTAIRITGYMNYTDGFIYNAYRNLTNTNKIDEKYLRIKLIWEPYTWLNMKLTNFLGKSQNGFDAWTPDNNGDTTYTDFQGKDNLKSQSYSLRTNIKPFGYNIYSIFSFSVNDINYSYDGDWGNPDYWIQEPYNWNSNVEGYDWKFIDETTRYRKTIAHDLRVSKSINVATNIISGIYIKQLTEND</sequence>
<dbReference type="Pfam" id="PF07715">
    <property type="entry name" value="Plug"/>
    <property type="match status" value="1"/>
</dbReference>
<evidence type="ECO:0000256" key="5">
    <source>
        <dbReference type="ARBA" id="ARBA00023004"/>
    </source>
</evidence>
<protein>
    <recommendedName>
        <fullName evidence="10">TonB-dependent receptor plug domain-containing protein</fullName>
    </recommendedName>
</protein>
<dbReference type="InterPro" id="IPR039426">
    <property type="entry name" value="TonB-dep_rcpt-like"/>
</dbReference>
<keyword evidence="7" id="KW-0798">TonB box</keyword>
<keyword evidence="8" id="KW-0472">Membrane</keyword>
<keyword evidence="6" id="KW-0406">Ion transport</keyword>
<evidence type="ECO:0000256" key="8">
    <source>
        <dbReference type="ARBA" id="ARBA00023136"/>
    </source>
</evidence>
<comment type="subcellular location">
    <subcellularLocation>
        <location evidence="1">Cell outer membrane</location>
        <topology evidence="1">Multi-pass membrane protein</topology>
    </subcellularLocation>
</comment>
<dbReference type="EMBL" id="UINC01064420">
    <property type="protein sequence ID" value="SVB93073.1"/>
    <property type="molecule type" value="Genomic_DNA"/>
</dbReference>
<evidence type="ECO:0000256" key="3">
    <source>
        <dbReference type="ARBA" id="ARBA00022496"/>
    </source>
</evidence>
<keyword evidence="2" id="KW-0813">Transport</keyword>
<keyword evidence="4" id="KW-0812">Transmembrane</keyword>
<dbReference type="PANTHER" id="PTHR32552:SF81">
    <property type="entry name" value="TONB-DEPENDENT OUTER MEMBRANE RECEPTOR"/>
    <property type="match status" value="1"/>
</dbReference>
<dbReference type="InterPro" id="IPR036942">
    <property type="entry name" value="Beta-barrel_TonB_sf"/>
</dbReference>
<dbReference type="GO" id="GO:0009279">
    <property type="term" value="C:cell outer membrane"/>
    <property type="evidence" value="ECO:0007669"/>
    <property type="project" value="UniProtKB-SubCell"/>
</dbReference>
<dbReference type="AlphaFoldDB" id="A0A382I2K5"/>
<proteinExistence type="predicted"/>
<evidence type="ECO:0000256" key="4">
    <source>
        <dbReference type="ARBA" id="ARBA00022692"/>
    </source>
</evidence>